<sequence length="150" mass="17845">MTDLELEFEHIYLEVRAERWQQIDRFLFSYFCFREGYVTKNGKPDWELARENAPRSYKVDSLKNAELEPIVPLEVVIGEIKRYFRDGELTPSVLRRILDSLLTYTVITRQEKALLRNAALQNAMPISWYKNGDKNPYLRFNHVDIKINQC</sequence>
<accession>A0ABY5LF90</accession>
<proteinExistence type="predicted"/>
<organism evidence="1 2">
    <name type="scientific">Vibrio japonicus</name>
    <dbReference type="NCBI Taxonomy" id="1824638"/>
    <lineage>
        <taxon>Bacteria</taxon>
        <taxon>Pseudomonadati</taxon>
        <taxon>Pseudomonadota</taxon>
        <taxon>Gammaproteobacteria</taxon>
        <taxon>Vibrionales</taxon>
        <taxon>Vibrionaceae</taxon>
        <taxon>Vibrio</taxon>
    </lineage>
</organism>
<name>A0ABY5LF90_9VIBR</name>
<gene>
    <name evidence="1" type="ORF">NP165_07515</name>
</gene>
<reference evidence="1" key="1">
    <citation type="submission" date="2022-07" db="EMBL/GenBank/DDBJ databases">
        <title>Complete genome of Vibrio japonicus strain JCM 31412T and phylogenomic assessment of the Nereis clade of the genus Vibrio.</title>
        <authorList>
            <person name="Shlafstein M.D."/>
            <person name="Emsley S.A."/>
            <person name="Ushijima B."/>
            <person name="Videau P."/>
            <person name="Saw J.H."/>
        </authorList>
    </citation>
    <scope>NUCLEOTIDE SEQUENCE</scope>
    <source>
        <strain evidence="1">JCM 31412</strain>
    </source>
</reference>
<evidence type="ECO:0000313" key="2">
    <source>
        <dbReference type="Proteomes" id="UP001058602"/>
    </source>
</evidence>
<dbReference type="Proteomes" id="UP001058602">
    <property type="component" value="Chromosome 1"/>
</dbReference>
<dbReference type="EMBL" id="CP102096">
    <property type="protein sequence ID" value="UUM29569.1"/>
    <property type="molecule type" value="Genomic_DNA"/>
</dbReference>
<evidence type="ECO:0000313" key="1">
    <source>
        <dbReference type="EMBL" id="UUM29569.1"/>
    </source>
</evidence>
<keyword evidence="2" id="KW-1185">Reference proteome</keyword>
<dbReference type="RefSeq" id="WP_257083360.1">
    <property type="nucleotide sequence ID" value="NZ_CP102096.1"/>
</dbReference>
<protein>
    <submittedName>
        <fullName evidence="1">Uncharacterized protein</fullName>
    </submittedName>
</protein>